<sequence length="782" mass="87058">MVMEQKQQNLEWAEAQQIVTSTDLVAGAKQQLKFLAAVDRNRHLYGGPVLDHAICRYKHCWLPLLAKHIDSPISEGPLVVPFDCEWIWHCHRLNPVRYKIDCQELYGSILDNWNVLSSVQGTCTKQTEAIWNRMYPSEPYELNINGNLSKSGAGNTMGAPRDSDYDLVAAVKRQSSFFYQVSRPYMNDDVLLREAVARYKAFLYLIKRNREKANECFCVPTYDIDLIWHAHQLNPASYCRDTVAIIGKVLGHDDTDSNRTKGGKLNAGFLQTTKLWEEAFGMSYWKAGAMHRGSAPSPPTITPIQLNTVAKKAVSSGGIQNTILLPQKKLVEVMVEIAAIKDLPVRHQGNLFVTLRKAEPDVHFNTKTRLSIQSESGYKQVASFHCELEGELVFELMRYTTYTKSETPLGRTSVSLTKLLEPGSPLWMDDWFELLTDSENLDSSPISIRIAMSFTPPVPMEYMLQMIPANPSMKSARFLPFLRRTNLDRSWTVILQEEGKEIINMQMRDSKVVVADKNRLPRELIRTAGDGKAYLLAELQGTGWSLMNSKWFFCLERDSSGDGHVFKLTGDRQVIIYPGKKLEYEVRNCCEKEDEQGFMTAVEFSAAYPFGKLVALLNLKCGIVKVKEDWMVLPAVISAFILSNMLQHNMKNKDNGEWMDDALDTSVCNKEENRKEAEGKYLSDVYADNYQFLATPIMFSNCVDAVDVQERIETRVSFSGSNEGGPGANNHNGSSAEMVAGGACSSCGGGCSGGCSGCRGGSCRGGGCGGGGGCSSRCSGGR</sequence>
<evidence type="ECO:0000259" key="2">
    <source>
        <dbReference type="Pfam" id="PF25335"/>
    </source>
</evidence>
<comment type="caution">
    <text evidence="3">The sequence shown here is derived from an EMBL/GenBank/DDBJ whole genome shotgun (WGS) entry which is preliminary data.</text>
</comment>
<feature type="domain" description="GRPD C-terminal" evidence="2">
    <location>
        <begin position="495"/>
        <end position="626"/>
    </location>
</feature>
<dbReference type="Pfam" id="PF25335">
    <property type="entry name" value="GRDP_C"/>
    <property type="match status" value="1"/>
</dbReference>
<dbReference type="PANTHER" id="PTHR34365">
    <property type="entry name" value="ENOLASE (DUF1399)"/>
    <property type="match status" value="1"/>
</dbReference>
<reference evidence="3 4" key="1">
    <citation type="submission" date="2024-11" db="EMBL/GenBank/DDBJ databases">
        <title>Chromosome-level genome assembly of Eucalyptus globulus Labill. provides insights into its genome evolution.</title>
        <authorList>
            <person name="Li X."/>
        </authorList>
    </citation>
    <scope>NUCLEOTIDE SEQUENCE [LARGE SCALE GENOMIC DNA]</scope>
    <source>
        <strain evidence="3">CL2024</strain>
        <tissue evidence="3">Fresh tender leaves</tissue>
    </source>
</reference>
<proteinExistence type="predicted"/>
<dbReference type="PANTHER" id="PTHR34365:SF15">
    <property type="entry name" value="GLYCINE-RICH DOMAIN-CONTAINING PROTEIN 1"/>
    <property type="match status" value="1"/>
</dbReference>
<dbReference type="InterPro" id="IPR009836">
    <property type="entry name" value="GRDP-like"/>
</dbReference>
<dbReference type="EMBL" id="JBJKBG010000006">
    <property type="protein sequence ID" value="KAL3735017.1"/>
    <property type="molecule type" value="Genomic_DNA"/>
</dbReference>
<name>A0ABD3K6W0_EUCGL</name>
<evidence type="ECO:0000313" key="3">
    <source>
        <dbReference type="EMBL" id="KAL3735017.1"/>
    </source>
</evidence>
<accession>A0ABD3K6W0</accession>
<dbReference type="AlphaFoldDB" id="A0ABD3K6W0"/>
<dbReference type="Proteomes" id="UP001634007">
    <property type="component" value="Unassembled WGS sequence"/>
</dbReference>
<dbReference type="InterPro" id="IPR057458">
    <property type="entry name" value="GRDP_C2"/>
</dbReference>
<evidence type="ECO:0008006" key="5">
    <source>
        <dbReference type="Google" id="ProtNLM"/>
    </source>
</evidence>
<protein>
    <recommendedName>
        <fullName evidence="5">Glycine-rich domain-containing protein 1</fullName>
    </recommendedName>
</protein>
<gene>
    <name evidence="3" type="ORF">ACJRO7_024217</name>
</gene>
<dbReference type="Pfam" id="PF25334">
    <property type="entry name" value="C2_GRDP"/>
    <property type="match status" value="1"/>
</dbReference>
<dbReference type="Pfam" id="PF07173">
    <property type="entry name" value="GRDP-like"/>
    <property type="match status" value="1"/>
</dbReference>
<evidence type="ECO:0000313" key="4">
    <source>
        <dbReference type="Proteomes" id="UP001634007"/>
    </source>
</evidence>
<dbReference type="InterPro" id="IPR057518">
    <property type="entry name" value="GRDP_C"/>
</dbReference>
<feature type="domain" description="GRDP C2" evidence="1">
    <location>
        <begin position="327"/>
        <end position="456"/>
    </location>
</feature>
<keyword evidence="4" id="KW-1185">Reference proteome</keyword>
<evidence type="ECO:0000259" key="1">
    <source>
        <dbReference type="Pfam" id="PF25334"/>
    </source>
</evidence>
<organism evidence="3 4">
    <name type="scientific">Eucalyptus globulus</name>
    <name type="common">Tasmanian blue gum</name>
    <dbReference type="NCBI Taxonomy" id="34317"/>
    <lineage>
        <taxon>Eukaryota</taxon>
        <taxon>Viridiplantae</taxon>
        <taxon>Streptophyta</taxon>
        <taxon>Embryophyta</taxon>
        <taxon>Tracheophyta</taxon>
        <taxon>Spermatophyta</taxon>
        <taxon>Magnoliopsida</taxon>
        <taxon>eudicotyledons</taxon>
        <taxon>Gunneridae</taxon>
        <taxon>Pentapetalae</taxon>
        <taxon>rosids</taxon>
        <taxon>malvids</taxon>
        <taxon>Myrtales</taxon>
        <taxon>Myrtaceae</taxon>
        <taxon>Myrtoideae</taxon>
        <taxon>Eucalypteae</taxon>
        <taxon>Eucalyptus</taxon>
    </lineage>
</organism>